<dbReference type="HAMAP" id="MF_00074">
    <property type="entry name" value="16SrRNA_methyltr_G"/>
    <property type="match status" value="1"/>
</dbReference>
<evidence type="ECO:0000256" key="5">
    <source>
        <dbReference type="ARBA" id="ARBA00022691"/>
    </source>
</evidence>
<comment type="caution">
    <text evidence="6">Lacks conserved residue(s) required for the propagation of feature annotation.</text>
</comment>
<comment type="catalytic activity">
    <reaction evidence="6">
        <text>guanosine(527) in 16S rRNA + S-adenosyl-L-methionine = N(7)-methylguanosine(527) in 16S rRNA + S-adenosyl-L-homocysteine</text>
        <dbReference type="Rhea" id="RHEA:42732"/>
        <dbReference type="Rhea" id="RHEA-COMP:10209"/>
        <dbReference type="Rhea" id="RHEA-COMP:10210"/>
        <dbReference type="ChEBI" id="CHEBI:57856"/>
        <dbReference type="ChEBI" id="CHEBI:59789"/>
        <dbReference type="ChEBI" id="CHEBI:74269"/>
        <dbReference type="ChEBI" id="CHEBI:74480"/>
        <dbReference type="EC" id="2.1.1.170"/>
    </reaction>
</comment>
<feature type="binding site" evidence="6">
    <location>
        <position position="73"/>
    </location>
    <ligand>
        <name>S-adenosyl-L-methionine</name>
        <dbReference type="ChEBI" id="CHEBI:59789"/>
    </ligand>
</feature>
<feature type="binding site" evidence="6">
    <location>
        <begin position="127"/>
        <end position="128"/>
    </location>
    <ligand>
        <name>S-adenosyl-L-methionine</name>
        <dbReference type="ChEBI" id="CHEBI:59789"/>
    </ligand>
</feature>
<accession>A0A316GNR0</accession>
<dbReference type="OrthoDB" id="9808773at2"/>
<proteinExistence type="inferred from homology"/>
<dbReference type="AlphaFoldDB" id="A0A316GNR0"/>
<dbReference type="Pfam" id="PF02527">
    <property type="entry name" value="GidB"/>
    <property type="match status" value="1"/>
</dbReference>
<evidence type="ECO:0000313" key="7">
    <source>
        <dbReference type="EMBL" id="PWK61590.1"/>
    </source>
</evidence>
<dbReference type="EC" id="2.1.1.170" evidence="6"/>
<dbReference type="GO" id="GO:0005829">
    <property type="term" value="C:cytosol"/>
    <property type="evidence" value="ECO:0007669"/>
    <property type="project" value="TreeGrafter"/>
</dbReference>
<dbReference type="GO" id="GO:0070043">
    <property type="term" value="F:rRNA (guanine-N7-)-methyltransferase activity"/>
    <property type="evidence" value="ECO:0007669"/>
    <property type="project" value="UniProtKB-UniRule"/>
</dbReference>
<name>A0A316GNR0_9RHOB</name>
<gene>
    <name evidence="6" type="primary">rsmG</name>
    <name evidence="7" type="ORF">C7455_102279</name>
</gene>
<evidence type="ECO:0000256" key="4">
    <source>
        <dbReference type="ARBA" id="ARBA00022679"/>
    </source>
</evidence>
<comment type="similarity">
    <text evidence="6">Belongs to the methyltransferase superfamily. RNA methyltransferase RsmG family.</text>
</comment>
<reference evidence="7 8" key="1">
    <citation type="submission" date="2018-05" db="EMBL/GenBank/DDBJ databases">
        <title>Genomic Encyclopedia of Type Strains, Phase IV (KMG-IV): sequencing the most valuable type-strain genomes for metagenomic binning, comparative biology and taxonomic classification.</title>
        <authorList>
            <person name="Goeker M."/>
        </authorList>
    </citation>
    <scope>NUCLEOTIDE SEQUENCE [LARGE SCALE GENOMIC DNA]</scope>
    <source>
        <strain evidence="7 8">DSM 16097</strain>
    </source>
</reference>
<dbReference type="Proteomes" id="UP000245708">
    <property type="component" value="Unassembled WGS sequence"/>
</dbReference>
<keyword evidence="2 6" id="KW-0698">rRNA processing</keyword>
<protein>
    <recommendedName>
        <fullName evidence="6">Ribosomal RNA small subunit methyltransferase G</fullName>
        <ecNumber evidence="6">2.1.1.170</ecNumber>
    </recommendedName>
    <alternativeName>
        <fullName evidence="6">16S rRNA 7-methylguanosine methyltransferase</fullName>
        <shortName evidence="6">16S rRNA m7G methyltransferase</shortName>
    </alternativeName>
</protein>
<dbReference type="RefSeq" id="WP_109666609.1">
    <property type="nucleotide sequence ID" value="NZ_QGGW01000002.1"/>
</dbReference>
<feature type="binding site" evidence="6">
    <location>
        <position position="78"/>
    </location>
    <ligand>
        <name>S-adenosyl-L-methionine</name>
        <dbReference type="ChEBI" id="CHEBI:59789"/>
    </ligand>
</feature>
<dbReference type="SUPFAM" id="SSF53335">
    <property type="entry name" value="S-adenosyl-L-methionine-dependent methyltransferases"/>
    <property type="match status" value="1"/>
</dbReference>
<keyword evidence="4 6" id="KW-0808">Transferase</keyword>
<feature type="binding site" evidence="6">
    <location>
        <position position="141"/>
    </location>
    <ligand>
        <name>S-adenosyl-L-methionine</name>
        <dbReference type="ChEBI" id="CHEBI:59789"/>
    </ligand>
</feature>
<organism evidence="7 8">
    <name type="scientific">Roseicyclus mahoneyensis</name>
    <dbReference type="NCBI Taxonomy" id="164332"/>
    <lineage>
        <taxon>Bacteria</taxon>
        <taxon>Pseudomonadati</taxon>
        <taxon>Pseudomonadota</taxon>
        <taxon>Alphaproteobacteria</taxon>
        <taxon>Rhodobacterales</taxon>
        <taxon>Roseobacteraceae</taxon>
        <taxon>Roseicyclus</taxon>
    </lineage>
</organism>
<evidence type="ECO:0000313" key="8">
    <source>
        <dbReference type="Proteomes" id="UP000245708"/>
    </source>
</evidence>
<dbReference type="InterPro" id="IPR029063">
    <property type="entry name" value="SAM-dependent_MTases_sf"/>
</dbReference>
<evidence type="ECO:0000256" key="2">
    <source>
        <dbReference type="ARBA" id="ARBA00022552"/>
    </source>
</evidence>
<comment type="caution">
    <text evidence="7">The sequence shown here is derived from an EMBL/GenBank/DDBJ whole genome shotgun (WGS) entry which is preliminary data.</text>
</comment>
<dbReference type="PIRSF" id="PIRSF003078">
    <property type="entry name" value="GidB"/>
    <property type="match status" value="1"/>
</dbReference>
<keyword evidence="1 6" id="KW-0963">Cytoplasm</keyword>
<dbReference type="InterPro" id="IPR003682">
    <property type="entry name" value="rRNA_ssu_MeTfrase_G"/>
</dbReference>
<dbReference type="NCBIfam" id="TIGR00138">
    <property type="entry name" value="rsmG_gidB"/>
    <property type="match status" value="1"/>
</dbReference>
<keyword evidence="5 6" id="KW-0949">S-adenosyl-L-methionine</keyword>
<dbReference type="PANTHER" id="PTHR31760">
    <property type="entry name" value="S-ADENOSYL-L-METHIONINE-DEPENDENT METHYLTRANSFERASES SUPERFAMILY PROTEIN"/>
    <property type="match status" value="1"/>
</dbReference>
<comment type="subcellular location">
    <subcellularLocation>
        <location evidence="6">Cytoplasm</location>
    </subcellularLocation>
</comment>
<keyword evidence="8" id="KW-1185">Reference proteome</keyword>
<keyword evidence="3 6" id="KW-0489">Methyltransferase</keyword>
<sequence length="208" mass="22693">MTEDEAKAILSARVSRETFTRLELYAGLLIKWQKTINLVSPATLPQLWARHMLDSAQVIDHAPQDAKTWLDLGSGGGFPGLVCAAIAAESHPGLKIDLVEADLRKAAFLRETARQMGLSVGVFSRRIEDLPPQSADVISARALAPLVTLCGYAHRHLSDTGVALFQKGARHAEELETARQGWQMDVTVIPSVTDAEAVLFRIEDLTDV</sequence>
<dbReference type="EMBL" id="QGGW01000002">
    <property type="protein sequence ID" value="PWK61590.1"/>
    <property type="molecule type" value="Genomic_DNA"/>
</dbReference>
<evidence type="ECO:0000256" key="6">
    <source>
        <dbReference type="HAMAP-Rule" id="MF_00074"/>
    </source>
</evidence>
<evidence type="ECO:0000256" key="3">
    <source>
        <dbReference type="ARBA" id="ARBA00022603"/>
    </source>
</evidence>
<comment type="function">
    <text evidence="6">Specifically methylates the N7 position of guanine in position 527 of 16S rRNA.</text>
</comment>
<dbReference type="Gene3D" id="3.40.50.150">
    <property type="entry name" value="Vaccinia Virus protein VP39"/>
    <property type="match status" value="1"/>
</dbReference>
<evidence type="ECO:0000256" key="1">
    <source>
        <dbReference type="ARBA" id="ARBA00022490"/>
    </source>
</evidence>
<dbReference type="PANTHER" id="PTHR31760:SF0">
    <property type="entry name" value="S-ADENOSYL-L-METHIONINE-DEPENDENT METHYLTRANSFERASES SUPERFAMILY PROTEIN"/>
    <property type="match status" value="1"/>
</dbReference>